<dbReference type="InterPro" id="IPR029058">
    <property type="entry name" value="AB_hydrolase_fold"/>
</dbReference>
<name>A0AAN6JJH8_9BASI</name>
<keyword evidence="3" id="KW-0732">Signal</keyword>
<keyword evidence="2" id="KW-1015">Disulfide bond</keyword>
<feature type="signal peptide" evidence="3">
    <location>
        <begin position="1"/>
        <end position="25"/>
    </location>
</feature>
<dbReference type="AlphaFoldDB" id="A0AAN6JJH8"/>
<gene>
    <name evidence="4" type="ORF">OC842_004848</name>
</gene>
<keyword evidence="5" id="KW-1185">Reference proteome</keyword>
<proteinExistence type="predicted"/>
<dbReference type="InterPro" id="IPR000675">
    <property type="entry name" value="Cutinase/axe"/>
</dbReference>
<evidence type="ECO:0008006" key="6">
    <source>
        <dbReference type="Google" id="ProtNLM"/>
    </source>
</evidence>
<dbReference type="Pfam" id="PF01083">
    <property type="entry name" value="Cutinase"/>
    <property type="match status" value="1"/>
</dbReference>
<evidence type="ECO:0000313" key="5">
    <source>
        <dbReference type="Proteomes" id="UP001176521"/>
    </source>
</evidence>
<reference evidence="4" key="1">
    <citation type="journal article" date="2023" name="PhytoFront">
        <title>Draft Genome Resources of Seven Strains of Tilletia horrida, Causal Agent of Kernel Smut of Rice.</title>
        <authorList>
            <person name="Khanal S."/>
            <person name="Antony Babu S."/>
            <person name="Zhou X.G."/>
        </authorList>
    </citation>
    <scope>NUCLEOTIDE SEQUENCE</scope>
    <source>
        <strain evidence="4">TX3</strain>
    </source>
</reference>
<comment type="caution">
    <text evidence="4">The sequence shown here is derived from an EMBL/GenBank/DDBJ whole genome shotgun (WGS) entry which is preliminary data.</text>
</comment>
<evidence type="ECO:0000313" key="4">
    <source>
        <dbReference type="EMBL" id="KAK0527519.1"/>
    </source>
</evidence>
<accession>A0AAN6JJH8</accession>
<evidence type="ECO:0000256" key="2">
    <source>
        <dbReference type="ARBA" id="ARBA00023157"/>
    </source>
</evidence>
<dbReference type="PANTHER" id="PTHR33630">
    <property type="entry name" value="CUTINASE RV1984C-RELATED-RELATED"/>
    <property type="match status" value="1"/>
</dbReference>
<dbReference type="EMBL" id="JAPDMQ010000308">
    <property type="protein sequence ID" value="KAK0527519.1"/>
    <property type="molecule type" value="Genomic_DNA"/>
</dbReference>
<evidence type="ECO:0000256" key="1">
    <source>
        <dbReference type="ARBA" id="ARBA00022801"/>
    </source>
</evidence>
<dbReference type="PANTHER" id="PTHR33630:SF9">
    <property type="entry name" value="CUTINASE 4"/>
    <property type="match status" value="1"/>
</dbReference>
<dbReference type="Gene3D" id="3.40.50.1820">
    <property type="entry name" value="alpha/beta hydrolase"/>
    <property type="match status" value="1"/>
</dbReference>
<dbReference type="SMART" id="SM01110">
    <property type="entry name" value="Cutinase"/>
    <property type="match status" value="1"/>
</dbReference>
<organism evidence="4 5">
    <name type="scientific">Tilletia horrida</name>
    <dbReference type="NCBI Taxonomy" id="155126"/>
    <lineage>
        <taxon>Eukaryota</taxon>
        <taxon>Fungi</taxon>
        <taxon>Dikarya</taxon>
        <taxon>Basidiomycota</taxon>
        <taxon>Ustilaginomycotina</taxon>
        <taxon>Exobasidiomycetes</taxon>
        <taxon>Tilletiales</taxon>
        <taxon>Tilletiaceae</taxon>
        <taxon>Tilletia</taxon>
    </lineage>
</organism>
<dbReference type="SUPFAM" id="SSF53474">
    <property type="entry name" value="alpha/beta-Hydrolases"/>
    <property type="match status" value="1"/>
</dbReference>
<dbReference type="GO" id="GO:0052689">
    <property type="term" value="F:carboxylic ester hydrolase activity"/>
    <property type="evidence" value="ECO:0007669"/>
    <property type="project" value="UniProtKB-ARBA"/>
</dbReference>
<sequence length="246" mass="26312">MFAFSLRTAIVAVFAGLAAFSSADARMLRAASLRRHLVSVRDAGCYDYVLVTTRGTTEPQGPSFAFTTMVQNTLSNVPGGAQVNTEYPAAYDGMSPILGMNALKSYLDDAVQRCPNQKIVLLGYSQGSFVSSLALQSYTDTSSPVFQAIKAIVLLGNPVHQPDFAGNVDDQGGSSTAKAWGAIYSPFTPTVPEAYKDKVKDICLLGDAVCDEKNPNPQNVHGNYGQLQGVQDIGTNFLRQQLQASN</sequence>
<protein>
    <recommendedName>
        <fullName evidence="6">Cutinase</fullName>
    </recommendedName>
</protein>
<dbReference type="Proteomes" id="UP001176521">
    <property type="component" value="Unassembled WGS sequence"/>
</dbReference>
<evidence type="ECO:0000256" key="3">
    <source>
        <dbReference type="SAM" id="SignalP"/>
    </source>
</evidence>
<keyword evidence="1" id="KW-0378">Hydrolase</keyword>
<feature type="chain" id="PRO_5042815695" description="Cutinase" evidence="3">
    <location>
        <begin position="26"/>
        <end position="246"/>
    </location>
</feature>